<dbReference type="Proteomes" id="UP000319769">
    <property type="component" value="Unassembled WGS sequence"/>
</dbReference>
<accession>A0A5N0VBU2</accession>
<dbReference type="OrthoDB" id="4445816at2"/>
<dbReference type="RefSeq" id="WP_144747233.1">
    <property type="nucleotide sequence ID" value="NZ_VMNW02000014.1"/>
</dbReference>
<gene>
    <name evidence="2" type="ORF">FPZ12_012705</name>
</gene>
<keyword evidence="3" id="KW-1185">Reference proteome</keyword>
<proteinExistence type="predicted"/>
<evidence type="ECO:0000313" key="3">
    <source>
        <dbReference type="Proteomes" id="UP000319769"/>
    </source>
</evidence>
<feature type="chain" id="PRO_5039192549" evidence="1">
    <location>
        <begin position="23"/>
        <end position="319"/>
    </location>
</feature>
<name>A0A5N0VBU2_9PSEU</name>
<reference evidence="2" key="1">
    <citation type="submission" date="2019-09" db="EMBL/GenBank/DDBJ databases">
        <authorList>
            <person name="Teo W.F.A."/>
            <person name="Duangmal K."/>
        </authorList>
    </citation>
    <scope>NUCLEOTIDE SEQUENCE [LARGE SCALE GENOMIC DNA]</scope>
    <source>
        <strain evidence="2">K81G1</strain>
    </source>
</reference>
<keyword evidence="1" id="KW-0732">Signal</keyword>
<dbReference type="EMBL" id="VMNW02000014">
    <property type="protein sequence ID" value="KAA9162092.1"/>
    <property type="molecule type" value="Genomic_DNA"/>
</dbReference>
<dbReference type="PROSITE" id="PS51257">
    <property type="entry name" value="PROKAR_LIPOPROTEIN"/>
    <property type="match status" value="1"/>
</dbReference>
<evidence type="ECO:0000313" key="2">
    <source>
        <dbReference type="EMBL" id="KAA9162092.1"/>
    </source>
</evidence>
<protein>
    <submittedName>
        <fullName evidence="2">DUF3558 domain-containing protein</fullName>
    </submittedName>
</protein>
<organism evidence="2 3">
    <name type="scientific">Amycolatopsis acidicola</name>
    <dbReference type="NCBI Taxonomy" id="2596893"/>
    <lineage>
        <taxon>Bacteria</taxon>
        <taxon>Bacillati</taxon>
        <taxon>Actinomycetota</taxon>
        <taxon>Actinomycetes</taxon>
        <taxon>Pseudonocardiales</taxon>
        <taxon>Pseudonocardiaceae</taxon>
        <taxon>Amycolatopsis</taxon>
    </lineage>
</organism>
<evidence type="ECO:0000256" key="1">
    <source>
        <dbReference type="SAM" id="SignalP"/>
    </source>
</evidence>
<dbReference type="AlphaFoldDB" id="A0A5N0VBU2"/>
<feature type="signal peptide" evidence="1">
    <location>
        <begin position="1"/>
        <end position="22"/>
    </location>
</feature>
<comment type="caution">
    <text evidence="2">The sequence shown here is derived from an EMBL/GenBank/DDBJ whole genome shotgun (WGS) entry which is preliminary data.</text>
</comment>
<sequence length="319" mass="33183">MRRLWVAAVALLLTGCAGTVSGTASVNTQEVQQYQLQRTPLTSQAAFGDVSTVDYCSLLDLDRVKAAGGNGLSEPARNFNYCQVSGKVYGQDIVLGLGYLSSQGGSQERVADPAKALSRGLVAQRSTRNDNKSCTYYLAFPDGVSLQVYVTNESTYPSTSAGPSLCAINGAVLDGAVAKLSANQAGHFQFAPGSLGTVDACTLLDVAEVNAQLGGSLRQSAFPAKHRCRWQDAQGNQLDLMLDVSDGTGSTAEQIGGHATDIAQLDDAGRDCLATGSVAPYDGQVEVANLYVTVGEPPKDACGVARALAGVAWPRLPAT</sequence>